<evidence type="ECO:0000313" key="2">
    <source>
        <dbReference type="Proteomes" id="UP000008367"/>
    </source>
</evidence>
<dbReference type="EMBL" id="AJSR01000992">
    <property type="protein sequence ID" value="EKM31863.1"/>
    <property type="molecule type" value="Genomic_DNA"/>
</dbReference>
<name>A0A454CZP4_VIBHA</name>
<sequence length="50" mass="5558">MVGSRFFFLGVVAAVFFKRSVNDIVSLPIPTSSKHVVVDQEMIDLGIVYK</sequence>
<organism evidence="1 2">
    <name type="scientific">Vibrio harveyi</name>
    <name type="common">Beneckea harveyi</name>
    <dbReference type="NCBI Taxonomy" id="669"/>
    <lineage>
        <taxon>Bacteria</taxon>
        <taxon>Pseudomonadati</taxon>
        <taxon>Pseudomonadota</taxon>
        <taxon>Gammaproteobacteria</taxon>
        <taxon>Vibrionales</taxon>
        <taxon>Vibrionaceae</taxon>
        <taxon>Vibrio</taxon>
    </lineage>
</organism>
<comment type="caution">
    <text evidence="1">The sequence shown here is derived from an EMBL/GenBank/DDBJ whole genome shotgun (WGS) entry which is preliminary data.</text>
</comment>
<dbReference type="AlphaFoldDB" id="A0A454CZP4"/>
<reference evidence="1 2" key="1">
    <citation type="submission" date="2012-10" db="EMBL/GenBank/DDBJ databases">
        <title>Genome sequence of Vibrio Cholerae HENC-02.</title>
        <authorList>
            <person name="Eppinger M."/>
            <person name="Hasan N.A."/>
            <person name="Sengamalay N."/>
            <person name="Hine E."/>
            <person name="Su Q."/>
            <person name="Daugherty S.C."/>
            <person name="Young S."/>
            <person name="Sadzewicz L."/>
            <person name="Tallon L."/>
            <person name="Cebula T.A."/>
            <person name="Ravel J."/>
            <person name="Colwell R.R."/>
        </authorList>
    </citation>
    <scope>NUCLEOTIDE SEQUENCE [LARGE SCALE GENOMIC DNA]</scope>
    <source>
        <strain evidence="1 2">HENC-02</strain>
    </source>
</reference>
<feature type="non-terminal residue" evidence="1">
    <location>
        <position position="50"/>
    </location>
</feature>
<protein>
    <submittedName>
        <fullName evidence="1">Uncharacterized protein</fullName>
    </submittedName>
</protein>
<proteinExistence type="predicted"/>
<dbReference type="Proteomes" id="UP000008367">
    <property type="component" value="Unassembled WGS sequence"/>
</dbReference>
<evidence type="ECO:0000313" key="1">
    <source>
        <dbReference type="EMBL" id="EKM31863.1"/>
    </source>
</evidence>
<accession>A0A454CZP4</accession>
<gene>
    <name evidence="1" type="ORF">VCHENC02_2539</name>
</gene>